<feature type="compositionally biased region" description="Polar residues" evidence="1">
    <location>
        <begin position="79"/>
        <end position="98"/>
    </location>
</feature>
<evidence type="ECO:0000256" key="1">
    <source>
        <dbReference type="SAM" id="MobiDB-lite"/>
    </source>
</evidence>
<feature type="region of interest" description="Disordered" evidence="1">
    <location>
        <begin position="312"/>
        <end position="358"/>
    </location>
</feature>
<gene>
    <name evidence="2" type="ORF">F2Q68_00004751</name>
</gene>
<proteinExistence type="predicted"/>
<dbReference type="Proteomes" id="UP000712281">
    <property type="component" value="Unassembled WGS sequence"/>
</dbReference>
<dbReference type="CDD" id="cd00303">
    <property type="entry name" value="retropepsin_like"/>
    <property type="match status" value="1"/>
</dbReference>
<comment type="caution">
    <text evidence="2">The sequence shown here is derived from an EMBL/GenBank/DDBJ whole genome shotgun (WGS) entry which is preliminary data.</text>
</comment>
<evidence type="ECO:0008006" key="4">
    <source>
        <dbReference type="Google" id="ProtNLM"/>
    </source>
</evidence>
<dbReference type="AlphaFoldDB" id="A0A8S9JMD7"/>
<sequence>MLFTKQPTTSSSKKRRESCRKNISRRNRLRRTQTKSPGRKALVTTSTSIMREKNSKERITTRSTQSRVGLQAIHGPEIPTTTRTPTASSIRPEGTPQSTVKSLVQDWRRSYSPGNSPKSLGSRISSARRIVPQRLTKVHPRKLLLRETNREISAERGKTTRDSNRRRVNLIIGGSQYCNDTVSAIKAYQRKAETSANWPTWCPPRDVQNSAIVFEEEETGGIDQPHCDPLVIDLVIRDLEVARILVDTGSTVNVIFRDTLKRMNIELGKVVPIPKPLTGFSGTTSMTLGSIKLPLTQITETAKPKRAKITQHLSENASKKVDATSSPATDLKQQHASHDAFTQPEETNSEKAVDPSKVSMTETIDATAENENPEAGWTLVLEPGGWTDFLPGTRRLDGLSSWNPEAGWTFVLEPGGWMDLRPGTRRMVELLFRNLMVVWTFKGTFSYIFSTRSRLRRLPLGRLTSGTRCVRFVNLEYRDASHSTFRRWVTREFYPRDSRSLLWTRRFNSWILGSNETVVLFQNPEMLLGPEGRFWSPEAALDPEDPEVVLNLEVARDPEVVWEPGGSSRPEEVVLNQEVVWEPGGSSRLGGHFEPEGIDAWLGPGASLNRNLEAGVLPEAWKTFPNQLTHYFSISSSNSGITCALKSTGVAHSQQASPGQDIAPVILLSQVLLRSGPCLNLEENKFPQDRPGSSRRFQVLYLLRDDLARFRTLVAFHWMSRLIHGARGLK</sequence>
<evidence type="ECO:0000313" key="2">
    <source>
        <dbReference type="EMBL" id="KAF2582692.1"/>
    </source>
</evidence>
<feature type="compositionally biased region" description="Basic residues" evidence="1">
    <location>
        <begin position="12"/>
        <end position="21"/>
    </location>
</feature>
<organism evidence="2 3">
    <name type="scientific">Brassica cretica</name>
    <name type="common">Mustard</name>
    <dbReference type="NCBI Taxonomy" id="69181"/>
    <lineage>
        <taxon>Eukaryota</taxon>
        <taxon>Viridiplantae</taxon>
        <taxon>Streptophyta</taxon>
        <taxon>Embryophyta</taxon>
        <taxon>Tracheophyta</taxon>
        <taxon>Spermatophyta</taxon>
        <taxon>Magnoliopsida</taxon>
        <taxon>eudicotyledons</taxon>
        <taxon>Gunneridae</taxon>
        <taxon>Pentapetalae</taxon>
        <taxon>rosids</taxon>
        <taxon>malvids</taxon>
        <taxon>Brassicales</taxon>
        <taxon>Brassicaceae</taxon>
        <taxon>Brassiceae</taxon>
        <taxon>Brassica</taxon>
    </lineage>
</organism>
<reference evidence="2" key="1">
    <citation type="submission" date="2019-12" db="EMBL/GenBank/DDBJ databases">
        <title>Genome sequencing and annotation of Brassica cretica.</title>
        <authorList>
            <person name="Studholme D.J."/>
            <person name="Sarris P.F."/>
        </authorList>
    </citation>
    <scope>NUCLEOTIDE SEQUENCE</scope>
    <source>
        <strain evidence="2">PFS-001/15</strain>
        <tissue evidence="2">Leaf</tissue>
    </source>
</reference>
<dbReference type="EMBL" id="QGKW02001660">
    <property type="protein sequence ID" value="KAF2582692.1"/>
    <property type="molecule type" value="Genomic_DNA"/>
</dbReference>
<protein>
    <recommendedName>
        <fullName evidence="4">Peptidase A2 domain-containing protein</fullName>
    </recommendedName>
</protein>
<dbReference type="PANTHER" id="PTHR33240:SF8">
    <property type="entry name" value="OS03G0439900 PROTEIN"/>
    <property type="match status" value="1"/>
</dbReference>
<dbReference type="PANTHER" id="PTHR33240">
    <property type="entry name" value="OS08G0508500 PROTEIN"/>
    <property type="match status" value="1"/>
</dbReference>
<accession>A0A8S9JMD7</accession>
<feature type="region of interest" description="Disordered" evidence="1">
    <location>
        <begin position="1"/>
        <end position="21"/>
    </location>
</feature>
<evidence type="ECO:0000313" key="3">
    <source>
        <dbReference type="Proteomes" id="UP000712281"/>
    </source>
</evidence>
<feature type="region of interest" description="Disordered" evidence="1">
    <location>
        <begin position="76"/>
        <end position="98"/>
    </location>
</feature>
<name>A0A8S9JMD7_BRACR</name>